<dbReference type="AlphaFoldDB" id="A0A217ECA7"/>
<dbReference type="GO" id="GO:0003677">
    <property type="term" value="F:DNA binding"/>
    <property type="evidence" value="ECO:0007669"/>
    <property type="project" value="InterPro"/>
</dbReference>
<dbReference type="SUPFAM" id="SSF54616">
    <property type="entry name" value="DNA-binding domain of Mlu1-box binding protein MBP1"/>
    <property type="match status" value="1"/>
</dbReference>
<dbReference type="InterPro" id="IPR018004">
    <property type="entry name" value="KilA/APSES_HTH"/>
</dbReference>
<evidence type="ECO:0000313" key="3">
    <source>
        <dbReference type="Proteomes" id="UP000243463"/>
    </source>
</evidence>
<dbReference type="PANTHER" id="PTHR48135">
    <property type="match status" value="1"/>
</dbReference>
<proteinExistence type="predicted"/>
<feature type="domain" description="KilA-N" evidence="1">
    <location>
        <begin position="3"/>
        <end position="100"/>
    </location>
</feature>
<dbReference type="RefSeq" id="WP_228149565.1">
    <property type="nucleotide sequence ID" value="NZ_FZLN01000001.1"/>
</dbReference>
<evidence type="ECO:0000259" key="1">
    <source>
        <dbReference type="PROSITE" id="PS51301"/>
    </source>
</evidence>
<organism evidence="2 3">
    <name type="scientific">Acinetobacter apis</name>
    <dbReference type="NCBI Taxonomy" id="1229165"/>
    <lineage>
        <taxon>Bacteria</taxon>
        <taxon>Pseudomonadati</taxon>
        <taxon>Pseudomonadota</taxon>
        <taxon>Gammaproteobacteria</taxon>
        <taxon>Moraxellales</taxon>
        <taxon>Moraxellaceae</taxon>
        <taxon>Acinetobacter</taxon>
    </lineage>
</organism>
<evidence type="ECO:0000313" key="2">
    <source>
        <dbReference type="EMBL" id="SNQ28138.1"/>
    </source>
</evidence>
<dbReference type="SMART" id="SM01252">
    <property type="entry name" value="KilA-N"/>
    <property type="match status" value="1"/>
</dbReference>
<reference evidence="3" key="1">
    <citation type="submission" date="2017-06" db="EMBL/GenBank/DDBJ databases">
        <authorList>
            <person name="Varghese N."/>
            <person name="Submissions S."/>
        </authorList>
    </citation>
    <scope>NUCLEOTIDE SEQUENCE [LARGE SCALE GENOMIC DNA]</scope>
    <source>
        <strain evidence="3">ANC 5114</strain>
    </source>
</reference>
<dbReference type="InterPro" id="IPR017880">
    <property type="entry name" value="KilA_N"/>
</dbReference>
<dbReference type="Pfam" id="PF04383">
    <property type="entry name" value="KilA-N"/>
    <property type="match status" value="1"/>
</dbReference>
<keyword evidence="3" id="KW-1185">Reference proteome</keyword>
<name>A0A217ECA7_9GAMM</name>
<dbReference type="EMBL" id="FZLN01000001">
    <property type="protein sequence ID" value="SNQ28138.1"/>
    <property type="molecule type" value="Genomic_DNA"/>
</dbReference>
<sequence length="221" mass="25854">MKGLIISQYHGVDCQFNEDGWFNATLVASRYNKQVHEWVRLPETQKYLEALERKYGKIPYLKTRRGNNGGTWLHPKLAVRFAQWLDIDFAIWCDEQIDQLLRGKHPVLDKKRLRHQTASTFKVLTAVLKNTLEQQGKEVKRYHFMNEARLINWALNGEFKGLDRDSLSYEDLDLLASLEVQDLILIASKCTYEERKTALQEHTQQVMHKPTQSITYASMEA</sequence>
<accession>A0A217ECA7</accession>
<protein>
    <submittedName>
        <fullName evidence="2">KilA-N domain-containing protein</fullName>
    </submittedName>
</protein>
<dbReference type="PROSITE" id="PS51301">
    <property type="entry name" value="KILA_N"/>
    <property type="match status" value="1"/>
</dbReference>
<dbReference type="PANTHER" id="PTHR48135:SF1">
    <property type="entry name" value="KILA-N DOMAIN-CONTAINING PROTEIN"/>
    <property type="match status" value="1"/>
</dbReference>
<dbReference type="InterPro" id="IPR036887">
    <property type="entry name" value="HTH_APSES_sf"/>
</dbReference>
<gene>
    <name evidence="2" type="ORF">SAMN05444584_0047</name>
</gene>
<dbReference type="Proteomes" id="UP000243463">
    <property type="component" value="Unassembled WGS sequence"/>
</dbReference>